<evidence type="ECO:0000256" key="1">
    <source>
        <dbReference type="SAM" id="MobiDB-lite"/>
    </source>
</evidence>
<dbReference type="CDD" id="cd02440">
    <property type="entry name" value="AdoMet_MTases"/>
    <property type="match status" value="1"/>
</dbReference>
<dbReference type="AlphaFoldDB" id="A0A7J3X619"/>
<dbReference type="SUPFAM" id="SSF53335">
    <property type="entry name" value="S-adenosyl-L-methionine-dependent methyltransferases"/>
    <property type="match status" value="1"/>
</dbReference>
<evidence type="ECO:0000313" key="3">
    <source>
        <dbReference type="EMBL" id="HHP04594.1"/>
    </source>
</evidence>
<dbReference type="InterPro" id="IPR029063">
    <property type="entry name" value="SAM-dependent_MTases_sf"/>
</dbReference>
<sequence>MSLSYDEIAESYDELYGEEQRAKYRLALALVEPQEPVLDAGCGTGMLLGLLPCYSVGLDLSPRMLEVAKKKGRGFAGDLVCGDAERMPFRDRCFRSAYSVTVVHEAPGLVRELLRVLAPGSCAVVTLLKKREEVLGELVAQAPVVHVVESGELKDLVLVLTAPAESFLRREAGVHRARQEVSAAHQGESQRGASAQEDEEEGGGPRPA</sequence>
<keyword evidence="3" id="KW-0489">Methyltransferase</keyword>
<accession>A0A7J3X619</accession>
<feature type="domain" description="Methyltransferase type 11" evidence="2">
    <location>
        <begin position="38"/>
        <end position="122"/>
    </location>
</feature>
<dbReference type="PANTHER" id="PTHR43591">
    <property type="entry name" value="METHYLTRANSFERASE"/>
    <property type="match status" value="1"/>
</dbReference>
<proteinExistence type="predicted"/>
<evidence type="ECO:0000259" key="2">
    <source>
        <dbReference type="Pfam" id="PF08241"/>
    </source>
</evidence>
<dbReference type="GO" id="GO:0008757">
    <property type="term" value="F:S-adenosylmethionine-dependent methyltransferase activity"/>
    <property type="evidence" value="ECO:0007669"/>
    <property type="project" value="InterPro"/>
</dbReference>
<feature type="region of interest" description="Disordered" evidence="1">
    <location>
        <begin position="178"/>
        <end position="208"/>
    </location>
</feature>
<dbReference type="Gene3D" id="3.40.50.150">
    <property type="entry name" value="Vaccinia Virus protein VP39"/>
    <property type="match status" value="1"/>
</dbReference>
<organism evidence="3">
    <name type="scientific">Thermofilum pendens</name>
    <dbReference type="NCBI Taxonomy" id="2269"/>
    <lineage>
        <taxon>Archaea</taxon>
        <taxon>Thermoproteota</taxon>
        <taxon>Thermoprotei</taxon>
        <taxon>Thermofilales</taxon>
        <taxon>Thermofilaceae</taxon>
        <taxon>Thermofilum</taxon>
    </lineage>
</organism>
<dbReference type="Pfam" id="PF08241">
    <property type="entry name" value="Methyltransf_11"/>
    <property type="match status" value="1"/>
</dbReference>
<gene>
    <name evidence="3" type="ORF">ENM88_02420</name>
</gene>
<dbReference type="InterPro" id="IPR013216">
    <property type="entry name" value="Methyltransf_11"/>
</dbReference>
<reference evidence="3" key="1">
    <citation type="journal article" date="2020" name="mSystems">
        <title>Genome- and Community-Level Interaction Insights into Carbon Utilization and Element Cycling Functions of Hydrothermarchaeota in Hydrothermal Sediment.</title>
        <authorList>
            <person name="Zhou Z."/>
            <person name="Liu Y."/>
            <person name="Xu W."/>
            <person name="Pan J."/>
            <person name="Luo Z.H."/>
            <person name="Li M."/>
        </authorList>
    </citation>
    <scope>NUCLEOTIDE SEQUENCE [LARGE SCALE GENOMIC DNA]</scope>
    <source>
        <strain evidence="3">SpSt-1125</strain>
    </source>
</reference>
<name>A0A7J3X619_THEPE</name>
<protein>
    <submittedName>
        <fullName evidence="3">Class I SAM-dependent methyltransferase</fullName>
    </submittedName>
</protein>
<dbReference type="EMBL" id="DRZM01000084">
    <property type="protein sequence ID" value="HHP04594.1"/>
    <property type="molecule type" value="Genomic_DNA"/>
</dbReference>
<keyword evidence="3" id="KW-0808">Transferase</keyword>
<dbReference type="GO" id="GO:0032259">
    <property type="term" value="P:methylation"/>
    <property type="evidence" value="ECO:0007669"/>
    <property type="project" value="UniProtKB-KW"/>
</dbReference>
<comment type="caution">
    <text evidence="3">The sequence shown here is derived from an EMBL/GenBank/DDBJ whole genome shotgun (WGS) entry which is preliminary data.</text>
</comment>